<evidence type="ECO:0000313" key="1">
    <source>
        <dbReference type="EMBL" id="KAI3368528.1"/>
    </source>
</evidence>
<gene>
    <name evidence="1" type="ORF">L3Q82_025540</name>
</gene>
<dbReference type="EMBL" id="CM041538">
    <property type="protein sequence ID" value="KAI3368528.1"/>
    <property type="molecule type" value="Genomic_DNA"/>
</dbReference>
<protein>
    <submittedName>
        <fullName evidence="1">Uncharacterized protein</fullName>
    </submittedName>
</protein>
<evidence type="ECO:0000313" key="2">
    <source>
        <dbReference type="Proteomes" id="UP000831701"/>
    </source>
</evidence>
<organism evidence="1 2">
    <name type="scientific">Scortum barcoo</name>
    <name type="common">barcoo grunter</name>
    <dbReference type="NCBI Taxonomy" id="214431"/>
    <lineage>
        <taxon>Eukaryota</taxon>
        <taxon>Metazoa</taxon>
        <taxon>Chordata</taxon>
        <taxon>Craniata</taxon>
        <taxon>Vertebrata</taxon>
        <taxon>Euteleostomi</taxon>
        <taxon>Actinopterygii</taxon>
        <taxon>Neopterygii</taxon>
        <taxon>Teleostei</taxon>
        <taxon>Neoteleostei</taxon>
        <taxon>Acanthomorphata</taxon>
        <taxon>Eupercaria</taxon>
        <taxon>Centrarchiformes</taxon>
        <taxon>Terapontoidei</taxon>
        <taxon>Terapontidae</taxon>
        <taxon>Scortum</taxon>
    </lineage>
</organism>
<dbReference type="Proteomes" id="UP000831701">
    <property type="component" value="Chromosome 8"/>
</dbReference>
<proteinExistence type="predicted"/>
<comment type="caution">
    <text evidence="1">The sequence shown here is derived from an EMBL/GenBank/DDBJ whole genome shotgun (WGS) entry which is preliminary data.</text>
</comment>
<name>A0ACB8WP84_9TELE</name>
<keyword evidence="2" id="KW-1185">Reference proteome</keyword>
<sequence>MDPADANTIKTALNAQASWLNSQPLRHDPRRPLRLHQLRRYLLLLLRFLQPPPARAIFRVPVSSALVRLASPPKFSRRLPCTGSVFCSAQDPTGTPEGGGLCP</sequence>
<accession>A0ACB8WP84</accession>
<reference evidence="1" key="1">
    <citation type="submission" date="2022-04" db="EMBL/GenBank/DDBJ databases">
        <title>Jade perch genome.</title>
        <authorList>
            <person name="Chao B."/>
        </authorList>
    </citation>
    <scope>NUCLEOTIDE SEQUENCE</scope>
    <source>
        <strain evidence="1">CB-2022</strain>
    </source>
</reference>